<evidence type="ECO:0000259" key="7">
    <source>
        <dbReference type="Pfam" id="PF00266"/>
    </source>
</evidence>
<comment type="caution">
    <text evidence="8">The sequence shown here is derived from an EMBL/GenBank/DDBJ whole genome shotgun (WGS) entry which is preliminary data.</text>
</comment>
<dbReference type="GO" id="GO:0004760">
    <property type="term" value="F:L-serine-pyruvate transaminase activity"/>
    <property type="evidence" value="ECO:0007669"/>
    <property type="project" value="TreeGrafter"/>
</dbReference>
<dbReference type="AlphaFoldDB" id="A0AA40JZV8"/>
<reference evidence="8" key="1">
    <citation type="submission" date="2023-06" db="EMBL/GenBank/DDBJ databases">
        <title>Genome-scale phylogeny and comparative genomics of the fungal order Sordariales.</title>
        <authorList>
            <consortium name="Lawrence Berkeley National Laboratory"/>
            <person name="Hensen N."/>
            <person name="Bonometti L."/>
            <person name="Westerberg I."/>
            <person name="Brannstrom I.O."/>
            <person name="Guillou S."/>
            <person name="Cros-Aarteil S."/>
            <person name="Calhoun S."/>
            <person name="Haridas S."/>
            <person name="Kuo A."/>
            <person name="Mondo S."/>
            <person name="Pangilinan J."/>
            <person name="Riley R."/>
            <person name="LaButti K."/>
            <person name="Andreopoulos B."/>
            <person name="Lipzen A."/>
            <person name="Chen C."/>
            <person name="Yanf M."/>
            <person name="Daum C."/>
            <person name="Ng V."/>
            <person name="Clum A."/>
            <person name="Steindorff A."/>
            <person name="Ohm R."/>
            <person name="Martin F."/>
            <person name="Silar P."/>
            <person name="Natvig D."/>
            <person name="Lalanne C."/>
            <person name="Gautier V."/>
            <person name="Ament-velasquez S.L."/>
            <person name="Kruys A."/>
            <person name="Hutchinson M.I."/>
            <person name="Powell A.J."/>
            <person name="Barry K."/>
            <person name="Miller A.N."/>
            <person name="Grigoriev I.V."/>
            <person name="Debuchy R."/>
            <person name="Gladieux P."/>
            <person name="Thoren M.H."/>
            <person name="Johannesson H."/>
        </authorList>
    </citation>
    <scope>NUCLEOTIDE SEQUENCE</scope>
    <source>
        <strain evidence="8">SMH3187-1</strain>
    </source>
</reference>
<evidence type="ECO:0000256" key="4">
    <source>
        <dbReference type="ARBA" id="ARBA00022576"/>
    </source>
</evidence>
<comment type="similarity">
    <text evidence="2">Belongs to the class-V pyridoxal-phosphate-dependent aminotransferase family.</text>
</comment>
<dbReference type="InterPro" id="IPR000192">
    <property type="entry name" value="Aminotrans_V_dom"/>
</dbReference>
<comment type="cofactor">
    <cofactor evidence="1">
        <name>pyridoxal 5'-phosphate</name>
        <dbReference type="ChEBI" id="CHEBI:597326"/>
    </cofactor>
</comment>
<name>A0AA40JZV8_9PEZI</name>
<dbReference type="Pfam" id="PF00266">
    <property type="entry name" value="Aminotran_5"/>
    <property type="match status" value="1"/>
</dbReference>
<dbReference type="InterPro" id="IPR015421">
    <property type="entry name" value="PyrdxlP-dep_Trfase_major"/>
</dbReference>
<evidence type="ECO:0000313" key="8">
    <source>
        <dbReference type="EMBL" id="KAK0740969.1"/>
    </source>
</evidence>
<evidence type="ECO:0000256" key="3">
    <source>
        <dbReference type="ARBA" id="ARBA00013049"/>
    </source>
</evidence>
<dbReference type="InterPro" id="IPR015422">
    <property type="entry name" value="PyrdxlP-dep_Trfase_small"/>
</dbReference>
<dbReference type="EC" id="2.6.1.44" evidence="3"/>
<protein>
    <recommendedName>
        <fullName evidence="3">alanine--glyoxylate transaminase</fullName>
        <ecNumber evidence="3">2.6.1.44</ecNumber>
    </recommendedName>
</protein>
<dbReference type="Gene3D" id="3.40.640.10">
    <property type="entry name" value="Type I PLP-dependent aspartate aminotransferase-like (Major domain)"/>
    <property type="match status" value="1"/>
</dbReference>
<dbReference type="FunFam" id="3.40.640.10:FF:000027">
    <property type="entry name" value="Serine--pyruvate aminotransferase, mitochondrial"/>
    <property type="match status" value="1"/>
</dbReference>
<dbReference type="GO" id="GO:0005777">
    <property type="term" value="C:peroxisome"/>
    <property type="evidence" value="ECO:0007669"/>
    <property type="project" value="TreeGrafter"/>
</dbReference>
<proteinExistence type="inferred from homology"/>
<dbReference type="PANTHER" id="PTHR21152:SF24">
    <property type="entry name" value="ALANINE--GLYOXYLATE AMINOTRANSFERASE 1"/>
    <property type="match status" value="1"/>
</dbReference>
<evidence type="ECO:0000256" key="1">
    <source>
        <dbReference type="ARBA" id="ARBA00001933"/>
    </source>
</evidence>
<evidence type="ECO:0000313" key="9">
    <source>
        <dbReference type="Proteomes" id="UP001172155"/>
    </source>
</evidence>
<evidence type="ECO:0000256" key="2">
    <source>
        <dbReference type="ARBA" id="ARBA00009236"/>
    </source>
</evidence>
<evidence type="ECO:0000256" key="6">
    <source>
        <dbReference type="ARBA" id="ARBA00022898"/>
    </source>
</evidence>
<dbReference type="SUPFAM" id="SSF53383">
    <property type="entry name" value="PLP-dependent transferases"/>
    <property type="match status" value="1"/>
</dbReference>
<dbReference type="GO" id="GO:0008453">
    <property type="term" value="F:alanine-glyoxylate transaminase activity"/>
    <property type="evidence" value="ECO:0007669"/>
    <property type="project" value="UniProtKB-EC"/>
</dbReference>
<evidence type="ECO:0000256" key="5">
    <source>
        <dbReference type="ARBA" id="ARBA00022679"/>
    </source>
</evidence>
<keyword evidence="9" id="KW-1185">Reference proteome</keyword>
<keyword evidence="6" id="KW-0663">Pyridoxal phosphate</keyword>
<dbReference type="Proteomes" id="UP001172155">
    <property type="component" value="Unassembled WGS sequence"/>
</dbReference>
<keyword evidence="4" id="KW-0032">Aminotransferase</keyword>
<keyword evidence="5 8" id="KW-0808">Transferase</keyword>
<gene>
    <name evidence="8" type="ORF">B0T18DRAFT_221341</name>
</gene>
<dbReference type="FunFam" id="3.90.1150.10:FF:000049">
    <property type="entry name" value="Alanine-glyoxylate aminotransferase 1"/>
    <property type="match status" value="1"/>
</dbReference>
<dbReference type="PANTHER" id="PTHR21152">
    <property type="entry name" value="AMINOTRANSFERASE CLASS V"/>
    <property type="match status" value="1"/>
</dbReference>
<accession>A0AA40JZV8</accession>
<feature type="domain" description="Aminotransferase class V" evidence="7">
    <location>
        <begin position="140"/>
        <end position="416"/>
    </location>
</feature>
<organism evidence="8 9">
    <name type="scientific">Schizothecium vesticola</name>
    <dbReference type="NCBI Taxonomy" id="314040"/>
    <lineage>
        <taxon>Eukaryota</taxon>
        <taxon>Fungi</taxon>
        <taxon>Dikarya</taxon>
        <taxon>Ascomycota</taxon>
        <taxon>Pezizomycotina</taxon>
        <taxon>Sordariomycetes</taxon>
        <taxon>Sordariomycetidae</taxon>
        <taxon>Sordariales</taxon>
        <taxon>Schizotheciaceae</taxon>
        <taxon>Schizothecium</taxon>
    </lineage>
</organism>
<dbReference type="GO" id="GO:0019265">
    <property type="term" value="P:glycine biosynthetic process, by transamination of glyoxylate"/>
    <property type="evidence" value="ECO:0007669"/>
    <property type="project" value="TreeGrafter"/>
</dbReference>
<sequence length="460" mass="49764">MLPSRPAIRRLLVPASMPRPTGPPVAPDTPVNTPARLSLISRHLAPDYPINTPYTVERLPRTIDTSLLPSSQTRRMSSQPEHPTLLIPGPIEFDDAVLQSMSHYSESHVGPGFVVTFGETLSMLRKLFQTTDPTAQPFIISGSGTLGWDLVAANLVEAGEDVLVLSSGYFSDGFADCLRVYGANVTELKAAPGTKPQLPEIEKALSEKKYKAITVTHVDTSTGVLSELKNLSALVHKVSPDTLILVDGVCSVACEEIDFDGWKLDGVVTASQKAIGCPAGLSISMFSGRAMKAFQSRKTPPSSYFASMKNWTHIMQNYEAKKPSYFATPSPQLIHALHTALTQILSRPVAERFALHKAASDRIKKAISDLGLKQVASNPNEQAHGMTAIYLPETVTQADILPKLAKKGVVFAGGIHKEIGTKYIRFGHMGVSVLDPRRGDVEKALDALENGLTECGYQKA</sequence>
<dbReference type="InterPro" id="IPR015424">
    <property type="entry name" value="PyrdxlP-dep_Trfase"/>
</dbReference>
<dbReference type="Gene3D" id="3.90.1150.10">
    <property type="entry name" value="Aspartate Aminotransferase, domain 1"/>
    <property type="match status" value="1"/>
</dbReference>
<dbReference type="EMBL" id="JAUKUD010000006">
    <property type="protein sequence ID" value="KAK0740969.1"/>
    <property type="molecule type" value="Genomic_DNA"/>
</dbReference>